<evidence type="ECO:0000313" key="1">
    <source>
        <dbReference type="EMBL" id="CDW33617.1"/>
    </source>
</evidence>
<name>A0A0K2U6Q8_LEPSM</name>
<proteinExistence type="predicted"/>
<protein>
    <submittedName>
        <fullName evidence="1">Uncharacterized protein</fullName>
    </submittedName>
</protein>
<reference evidence="1" key="1">
    <citation type="submission" date="2014-05" db="EMBL/GenBank/DDBJ databases">
        <authorList>
            <person name="Chronopoulou M."/>
        </authorList>
    </citation>
    <scope>NUCLEOTIDE SEQUENCE</scope>
    <source>
        <tissue evidence="1">Whole organism</tissue>
    </source>
</reference>
<dbReference type="EMBL" id="HACA01016256">
    <property type="protein sequence ID" value="CDW33617.1"/>
    <property type="molecule type" value="Transcribed_RNA"/>
</dbReference>
<organism evidence="1">
    <name type="scientific">Lepeophtheirus salmonis</name>
    <name type="common">Salmon louse</name>
    <name type="synonym">Caligus salmonis</name>
    <dbReference type="NCBI Taxonomy" id="72036"/>
    <lineage>
        <taxon>Eukaryota</taxon>
        <taxon>Metazoa</taxon>
        <taxon>Ecdysozoa</taxon>
        <taxon>Arthropoda</taxon>
        <taxon>Crustacea</taxon>
        <taxon>Multicrustacea</taxon>
        <taxon>Hexanauplia</taxon>
        <taxon>Copepoda</taxon>
        <taxon>Siphonostomatoida</taxon>
        <taxon>Caligidae</taxon>
        <taxon>Lepeophtheirus</taxon>
    </lineage>
</organism>
<sequence>MTFSVYIFLLTFNKERTTFSTHIKYGSRLFFESVSALSIINFERYSLMSNFVVF</sequence>
<dbReference type="AlphaFoldDB" id="A0A0K2U6Q8"/>
<accession>A0A0K2U6Q8</accession>